<dbReference type="InterPro" id="IPR011990">
    <property type="entry name" value="TPR-like_helical_dom_sf"/>
</dbReference>
<keyword evidence="2" id="KW-0677">Repeat</keyword>
<reference evidence="5 6" key="1">
    <citation type="journal article" date="2019" name="Plant Biotechnol. J.">
        <title>The red bayberry genome and genetic basis of sex determination.</title>
        <authorList>
            <person name="Jia H.M."/>
            <person name="Jia H.J."/>
            <person name="Cai Q.L."/>
            <person name="Wang Y."/>
            <person name="Zhao H.B."/>
            <person name="Yang W.F."/>
            <person name="Wang G.Y."/>
            <person name="Li Y.H."/>
            <person name="Zhan D.L."/>
            <person name="Shen Y.T."/>
            <person name="Niu Q.F."/>
            <person name="Chang L."/>
            <person name="Qiu J."/>
            <person name="Zhao L."/>
            <person name="Xie H.B."/>
            <person name="Fu W.Y."/>
            <person name="Jin J."/>
            <person name="Li X.W."/>
            <person name="Jiao Y."/>
            <person name="Zhou C.C."/>
            <person name="Tu T."/>
            <person name="Chai C.Y."/>
            <person name="Gao J.L."/>
            <person name="Fan L.J."/>
            <person name="van de Weg E."/>
            <person name="Wang J.Y."/>
            <person name="Gao Z.S."/>
        </authorList>
    </citation>
    <scope>NUCLEOTIDE SEQUENCE [LARGE SCALE GENOMIC DNA]</scope>
    <source>
        <tissue evidence="5">Leaves</tissue>
    </source>
</reference>
<dbReference type="InterPro" id="IPR002885">
    <property type="entry name" value="PPR_rpt"/>
</dbReference>
<evidence type="ECO:0000256" key="3">
    <source>
        <dbReference type="PROSITE-ProRule" id="PRU00708"/>
    </source>
</evidence>
<evidence type="ECO:0000256" key="1">
    <source>
        <dbReference type="ARBA" id="ARBA00007626"/>
    </source>
</evidence>
<organism evidence="5 6">
    <name type="scientific">Morella rubra</name>
    <name type="common">Chinese bayberry</name>
    <dbReference type="NCBI Taxonomy" id="262757"/>
    <lineage>
        <taxon>Eukaryota</taxon>
        <taxon>Viridiplantae</taxon>
        <taxon>Streptophyta</taxon>
        <taxon>Embryophyta</taxon>
        <taxon>Tracheophyta</taxon>
        <taxon>Spermatophyta</taxon>
        <taxon>Magnoliopsida</taxon>
        <taxon>eudicotyledons</taxon>
        <taxon>Gunneridae</taxon>
        <taxon>Pentapetalae</taxon>
        <taxon>rosids</taxon>
        <taxon>fabids</taxon>
        <taxon>Fagales</taxon>
        <taxon>Myricaceae</taxon>
        <taxon>Morella</taxon>
    </lineage>
</organism>
<feature type="region of interest" description="Disordered" evidence="4">
    <location>
        <begin position="105"/>
        <end position="129"/>
    </location>
</feature>
<dbReference type="OrthoDB" id="185373at2759"/>
<evidence type="ECO:0008006" key="7">
    <source>
        <dbReference type="Google" id="ProtNLM"/>
    </source>
</evidence>
<evidence type="ECO:0000313" key="5">
    <source>
        <dbReference type="EMBL" id="KAB1222921.1"/>
    </source>
</evidence>
<dbReference type="InterPro" id="IPR050667">
    <property type="entry name" value="PPR-containing_protein"/>
</dbReference>
<dbReference type="Pfam" id="PF13041">
    <property type="entry name" value="PPR_2"/>
    <property type="match status" value="1"/>
</dbReference>
<comment type="similarity">
    <text evidence="1">Belongs to the PPR family. P subfamily.</text>
</comment>
<protein>
    <recommendedName>
        <fullName evidence="7">Pentatricopeptide repeat-containing protein, mitochondrial</fullName>
    </recommendedName>
</protein>
<feature type="repeat" description="PPR" evidence="3">
    <location>
        <begin position="9"/>
        <end position="43"/>
    </location>
</feature>
<evidence type="ECO:0000256" key="4">
    <source>
        <dbReference type="SAM" id="MobiDB-lite"/>
    </source>
</evidence>
<evidence type="ECO:0000313" key="6">
    <source>
        <dbReference type="Proteomes" id="UP000516437"/>
    </source>
</evidence>
<feature type="repeat" description="PPR" evidence="3">
    <location>
        <begin position="44"/>
        <end position="78"/>
    </location>
</feature>
<evidence type="ECO:0000256" key="2">
    <source>
        <dbReference type="ARBA" id="ARBA00022737"/>
    </source>
</evidence>
<name>A0A6A1WCM3_9ROSI</name>
<dbReference type="PROSITE" id="PS51375">
    <property type="entry name" value="PPR"/>
    <property type="match status" value="2"/>
</dbReference>
<sequence>MVGLGYFPLAPTFNALISAFCRQGKVSNALKLIDDMVARGCILDIASYNPLVRALCKKGDFQKALGLFTQMVEKGVVPDYYSRTHYFFVCATSLENGSSNLTKVSRSTGSTRLKKGKGHDVTQNNLQTI</sequence>
<comment type="caution">
    <text evidence="5">The sequence shown here is derived from an EMBL/GenBank/DDBJ whole genome shotgun (WGS) entry which is preliminary data.</text>
</comment>
<dbReference type="Gene3D" id="1.25.40.10">
    <property type="entry name" value="Tetratricopeptide repeat domain"/>
    <property type="match status" value="1"/>
</dbReference>
<gene>
    <name evidence="5" type="ORF">CJ030_MR2G013589</name>
</gene>
<proteinExistence type="inferred from homology"/>
<dbReference type="EMBL" id="RXIC02000020">
    <property type="protein sequence ID" value="KAB1222921.1"/>
    <property type="molecule type" value="Genomic_DNA"/>
</dbReference>
<dbReference type="AlphaFoldDB" id="A0A6A1WCM3"/>
<dbReference type="PANTHER" id="PTHR47939:SF5">
    <property type="entry name" value="PENTACOTRIPEPTIDE-REPEAT REGION OF PRORP DOMAIN-CONTAINING PROTEIN"/>
    <property type="match status" value="1"/>
</dbReference>
<dbReference type="PANTHER" id="PTHR47939">
    <property type="entry name" value="MEMBRANE-ASSOCIATED SALT-INDUCIBLE PROTEIN-LIKE"/>
    <property type="match status" value="1"/>
</dbReference>
<accession>A0A6A1WCM3</accession>
<dbReference type="NCBIfam" id="TIGR00756">
    <property type="entry name" value="PPR"/>
    <property type="match status" value="2"/>
</dbReference>
<keyword evidence="6" id="KW-1185">Reference proteome</keyword>
<dbReference type="Proteomes" id="UP000516437">
    <property type="component" value="Chromosome 2"/>
</dbReference>